<dbReference type="AlphaFoldDB" id="A0A7S2S1J4"/>
<protein>
    <submittedName>
        <fullName evidence="3">Uncharacterized protein</fullName>
    </submittedName>
</protein>
<evidence type="ECO:0000256" key="2">
    <source>
        <dbReference type="SAM" id="SignalP"/>
    </source>
</evidence>
<gene>
    <name evidence="3" type="ORF">EANT1437_LOCUS11238</name>
</gene>
<feature type="chain" id="PRO_5030565803" evidence="2">
    <location>
        <begin position="25"/>
        <end position="182"/>
    </location>
</feature>
<feature type="signal peptide" evidence="2">
    <location>
        <begin position="1"/>
        <end position="24"/>
    </location>
</feature>
<feature type="compositionally biased region" description="Basic residues" evidence="1">
    <location>
        <begin position="171"/>
        <end position="182"/>
    </location>
</feature>
<feature type="compositionally biased region" description="Low complexity" evidence="1">
    <location>
        <begin position="55"/>
        <end position="65"/>
    </location>
</feature>
<name>A0A7S2S1J4_9STRA</name>
<accession>A0A7S2S1J4</accession>
<evidence type="ECO:0000256" key="1">
    <source>
        <dbReference type="SAM" id="MobiDB-lite"/>
    </source>
</evidence>
<feature type="region of interest" description="Disordered" evidence="1">
    <location>
        <begin position="160"/>
        <end position="182"/>
    </location>
</feature>
<keyword evidence="2" id="KW-0732">Signal</keyword>
<reference evidence="3" key="1">
    <citation type="submission" date="2021-01" db="EMBL/GenBank/DDBJ databases">
        <authorList>
            <person name="Corre E."/>
            <person name="Pelletier E."/>
            <person name="Niang G."/>
            <person name="Scheremetjew M."/>
            <person name="Finn R."/>
            <person name="Kale V."/>
            <person name="Holt S."/>
            <person name="Cochrane G."/>
            <person name="Meng A."/>
            <person name="Brown T."/>
            <person name="Cohen L."/>
        </authorList>
    </citation>
    <scope>NUCLEOTIDE SEQUENCE</scope>
    <source>
        <strain evidence="3">CCMP1452</strain>
    </source>
</reference>
<dbReference type="EMBL" id="HBHI01021910">
    <property type="protein sequence ID" value="CAD9686798.1"/>
    <property type="molecule type" value="Transcribed_RNA"/>
</dbReference>
<feature type="region of interest" description="Disordered" evidence="1">
    <location>
        <begin position="50"/>
        <end position="89"/>
    </location>
</feature>
<evidence type="ECO:0000313" key="3">
    <source>
        <dbReference type="EMBL" id="CAD9686798.1"/>
    </source>
</evidence>
<proteinExistence type="predicted"/>
<organism evidence="3">
    <name type="scientific">Eucampia antarctica</name>
    <dbReference type="NCBI Taxonomy" id="49252"/>
    <lineage>
        <taxon>Eukaryota</taxon>
        <taxon>Sar</taxon>
        <taxon>Stramenopiles</taxon>
        <taxon>Ochrophyta</taxon>
        <taxon>Bacillariophyta</taxon>
        <taxon>Mediophyceae</taxon>
        <taxon>Biddulphiophycidae</taxon>
        <taxon>Hemiaulales</taxon>
        <taxon>Hemiaulaceae</taxon>
        <taxon>Eucampia</taxon>
    </lineage>
</organism>
<sequence length="182" mass="19844">MVNQLLLLSIVCLASMLMPSTTDAFAPSSSSPLLSSISIDTNLSSKVEISRRSSRSSSGSTSSSSLYFGVPTFGGGEKDKKENDDDENGINEGFVKKEIGMLGFFQLLTAGLGAPFLGDYQGVDEDTGKFMFSLDANNLVDENGESKQTKMPYFENGWVDEEDAEKEKQRNEKKKGGGFKFW</sequence>